<evidence type="ECO:0000313" key="2">
    <source>
        <dbReference type="Proteomes" id="UP000644507"/>
    </source>
</evidence>
<dbReference type="EMBL" id="BMXI01000018">
    <property type="protein sequence ID" value="GHC64835.1"/>
    <property type="molecule type" value="Genomic_DNA"/>
</dbReference>
<reference evidence="1" key="2">
    <citation type="submission" date="2020-09" db="EMBL/GenBank/DDBJ databases">
        <authorList>
            <person name="Sun Q."/>
            <person name="Kim S."/>
        </authorList>
    </citation>
    <scope>NUCLEOTIDE SEQUENCE</scope>
    <source>
        <strain evidence="1">KCTC 12988</strain>
    </source>
</reference>
<protein>
    <recommendedName>
        <fullName evidence="3">SnoaL-like domain-containing protein</fullName>
    </recommendedName>
</protein>
<dbReference type="Proteomes" id="UP000644507">
    <property type="component" value="Unassembled WGS sequence"/>
</dbReference>
<dbReference type="SUPFAM" id="SSF54427">
    <property type="entry name" value="NTF2-like"/>
    <property type="match status" value="1"/>
</dbReference>
<comment type="caution">
    <text evidence="1">The sequence shown here is derived from an EMBL/GenBank/DDBJ whole genome shotgun (WGS) entry which is preliminary data.</text>
</comment>
<name>A0A918TXJ4_9BACT</name>
<evidence type="ECO:0000313" key="1">
    <source>
        <dbReference type="EMBL" id="GHC64835.1"/>
    </source>
</evidence>
<accession>A0A918TXJ4</accession>
<sequence length="168" mass="18422">MKKILLLAAALLGIAGYLYFHFSTPRVLERRLDSLLDTMSFGVVTLKDMEKEGDDFASHFAPEIVFSGSGNEIVAGSATPDSMKDLYLMRFRVASKSANATTKGDVSITVLSADRAEMKATIDVNIILRDNTSYPQVMPVHLVWEKINGKWVIAEVQLLEPTDGGINA</sequence>
<organism evidence="1 2">
    <name type="scientific">Roseibacillus persicicus</name>
    <dbReference type="NCBI Taxonomy" id="454148"/>
    <lineage>
        <taxon>Bacteria</taxon>
        <taxon>Pseudomonadati</taxon>
        <taxon>Verrucomicrobiota</taxon>
        <taxon>Verrucomicrobiia</taxon>
        <taxon>Verrucomicrobiales</taxon>
        <taxon>Verrucomicrobiaceae</taxon>
        <taxon>Roseibacillus</taxon>
    </lineage>
</organism>
<dbReference type="AlphaFoldDB" id="A0A918TXJ4"/>
<keyword evidence="2" id="KW-1185">Reference proteome</keyword>
<dbReference type="Gene3D" id="3.10.450.50">
    <property type="match status" value="1"/>
</dbReference>
<reference evidence="1" key="1">
    <citation type="journal article" date="2014" name="Int. J. Syst. Evol. Microbiol.">
        <title>Complete genome sequence of Corynebacterium casei LMG S-19264T (=DSM 44701T), isolated from a smear-ripened cheese.</title>
        <authorList>
            <consortium name="US DOE Joint Genome Institute (JGI-PGF)"/>
            <person name="Walter F."/>
            <person name="Albersmeier A."/>
            <person name="Kalinowski J."/>
            <person name="Ruckert C."/>
        </authorList>
    </citation>
    <scope>NUCLEOTIDE SEQUENCE</scope>
    <source>
        <strain evidence="1">KCTC 12988</strain>
    </source>
</reference>
<dbReference type="InterPro" id="IPR032710">
    <property type="entry name" value="NTF2-like_dom_sf"/>
</dbReference>
<proteinExistence type="predicted"/>
<gene>
    <name evidence="1" type="ORF">GCM10007100_35660</name>
</gene>
<dbReference type="RefSeq" id="WP_189573199.1">
    <property type="nucleotide sequence ID" value="NZ_BMXI01000018.1"/>
</dbReference>
<evidence type="ECO:0008006" key="3">
    <source>
        <dbReference type="Google" id="ProtNLM"/>
    </source>
</evidence>